<dbReference type="GO" id="GO:0031966">
    <property type="term" value="C:mitochondrial membrane"/>
    <property type="evidence" value="ECO:0007669"/>
    <property type="project" value="UniProtKB-SubCell"/>
</dbReference>
<evidence type="ECO:0000313" key="10">
    <source>
        <dbReference type="EMBL" id="KAJ3128980.1"/>
    </source>
</evidence>
<evidence type="ECO:0000256" key="4">
    <source>
        <dbReference type="ARBA" id="ARBA00022737"/>
    </source>
</evidence>
<comment type="subcellular location">
    <subcellularLocation>
        <location evidence="1">Mitochondrion membrane</location>
        <topology evidence="1">Multi-pass membrane protein</topology>
    </subcellularLocation>
</comment>
<sequence>MVSWLVPVVITAADIYALWEISPDNRHGTRYLLQNLKEQESQRKRETIASEKSQLITETIQPLAPELRAGIHPPNRPIVRWRKLAHAGASAVGNISGVGNADTGIESSVSSINSTNRMFGINTISVGGDAVADTGAVVTAAVLSRSVTAPFERLKIVLQAGAFSSPPPTNLRLGSRIVFRVLLQLDGFRLALFRANALNALRSIPVAVSQFTSFQLFSSLLVDYKHVFKFSHQTNVALAAGFAGIISVSLTHPLDLLRTRVALMHSYPLNAATIPTSFTSSLRPATSVTILIRDIISNEGGVRGLYRGFGLSLAGIVPYLASSFLLYDTLTLVHIQRQQQKQQMQKQKAVSIDSLAIAATSAAVAQSATFPFDLIRRRLMVEGLNVRIGLRQRSAWAIFLGIIKHDGVAGLYSGIIPNLVKVVPATAVSMVIHDMFSRH</sequence>
<reference evidence="10" key="1">
    <citation type="submission" date="2020-05" db="EMBL/GenBank/DDBJ databases">
        <title>Phylogenomic resolution of chytrid fungi.</title>
        <authorList>
            <person name="Stajich J.E."/>
            <person name="Amses K."/>
            <person name="Simmons R."/>
            <person name="Seto K."/>
            <person name="Myers J."/>
            <person name="Bonds A."/>
            <person name="Quandt C.A."/>
            <person name="Barry K."/>
            <person name="Liu P."/>
            <person name="Grigoriev I."/>
            <person name="Longcore J.E."/>
            <person name="James T.Y."/>
        </authorList>
    </citation>
    <scope>NUCLEOTIDE SEQUENCE</scope>
    <source>
        <strain evidence="10">JEL0513</strain>
    </source>
</reference>
<dbReference type="EMBL" id="JADGJH010000440">
    <property type="protein sequence ID" value="KAJ3128980.1"/>
    <property type="molecule type" value="Genomic_DNA"/>
</dbReference>
<name>A0AAD5XHV0_9FUNG</name>
<dbReference type="SUPFAM" id="SSF103506">
    <property type="entry name" value="Mitochondrial carrier"/>
    <property type="match status" value="1"/>
</dbReference>
<comment type="similarity">
    <text evidence="9">Belongs to the mitochondrial carrier (TC 2.A.29) family.</text>
</comment>
<dbReference type="PROSITE" id="PS50920">
    <property type="entry name" value="SOLCAR"/>
    <property type="match status" value="2"/>
</dbReference>
<keyword evidence="2 9" id="KW-0813">Transport</keyword>
<dbReference type="InterPro" id="IPR002067">
    <property type="entry name" value="MCP"/>
</dbReference>
<evidence type="ECO:0000256" key="8">
    <source>
        <dbReference type="PROSITE-ProRule" id="PRU00282"/>
    </source>
</evidence>
<keyword evidence="4" id="KW-0677">Repeat</keyword>
<dbReference type="PRINTS" id="PR00926">
    <property type="entry name" value="MITOCARRIER"/>
</dbReference>
<evidence type="ECO:0000256" key="5">
    <source>
        <dbReference type="ARBA" id="ARBA00022989"/>
    </source>
</evidence>
<dbReference type="GO" id="GO:0055085">
    <property type="term" value="P:transmembrane transport"/>
    <property type="evidence" value="ECO:0007669"/>
    <property type="project" value="InterPro"/>
</dbReference>
<evidence type="ECO:0000256" key="2">
    <source>
        <dbReference type="ARBA" id="ARBA00022448"/>
    </source>
</evidence>
<dbReference type="Proteomes" id="UP001211907">
    <property type="component" value="Unassembled WGS sequence"/>
</dbReference>
<evidence type="ECO:0000256" key="9">
    <source>
        <dbReference type="RuleBase" id="RU000488"/>
    </source>
</evidence>
<evidence type="ECO:0008006" key="12">
    <source>
        <dbReference type="Google" id="ProtNLM"/>
    </source>
</evidence>
<feature type="repeat" description="Solcar" evidence="8">
    <location>
        <begin position="353"/>
        <end position="439"/>
    </location>
</feature>
<evidence type="ECO:0000256" key="6">
    <source>
        <dbReference type="ARBA" id="ARBA00023128"/>
    </source>
</evidence>
<feature type="repeat" description="Solcar" evidence="8">
    <location>
        <begin position="231"/>
        <end position="333"/>
    </location>
</feature>
<evidence type="ECO:0000256" key="1">
    <source>
        <dbReference type="ARBA" id="ARBA00004225"/>
    </source>
</evidence>
<keyword evidence="7 8" id="KW-0472">Membrane</keyword>
<dbReference type="PANTHER" id="PTHR24089">
    <property type="entry name" value="SOLUTE CARRIER FAMILY 25"/>
    <property type="match status" value="1"/>
</dbReference>
<evidence type="ECO:0000313" key="11">
    <source>
        <dbReference type="Proteomes" id="UP001211907"/>
    </source>
</evidence>
<proteinExistence type="inferred from homology"/>
<keyword evidence="6" id="KW-0496">Mitochondrion</keyword>
<accession>A0AAD5XHV0</accession>
<dbReference type="InterPro" id="IPR018108">
    <property type="entry name" value="MCP_transmembrane"/>
</dbReference>
<keyword evidence="11" id="KW-1185">Reference proteome</keyword>
<dbReference type="Gene3D" id="1.50.40.10">
    <property type="entry name" value="Mitochondrial carrier domain"/>
    <property type="match status" value="1"/>
</dbReference>
<gene>
    <name evidence="10" type="ORF">HK100_008863</name>
</gene>
<comment type="caution">
    <text evidence="10">The sequence shown here is derived from an EMBL/GenBank/DDBJ whole genome shotgun (WGS) entry which is preliminary data.</text>
</comment>
<protein>
    <recommendedName>
        <fullName evidence="12">Mitochondrial carrier protein</fullName>
    </recommendedName>
</protein>
<evidence type="ECO:0000256" key="7">
    <source>
        <dbReference type="ARBA" id="ARBA00023136"/>
    </source>
</evidence>
<dbReference type="AlphaFoldDB" id="A0AAD5XHV0"/>
<evidence type="ECO:0000256" key="3">
    <source>
        <dbReference type="ARBA" id="ARBA00022692"/>
    </source>
</evidence>
<dbReference type="Pfam" id="PF00153">
    <property type="entry name" value="Mito_carr"/>
    <property type="match status" value="3"/>
</dbReference>
<keyword evidence="5" id="KW-1133">Transmembrane helix</keyword>
<keyword evidence="3 8" id="KW-0812">Transmembrane</keyword>
<organism evidence="10 11">
    <name type="scientific">Physocladia obscura</name>
    <dbReference type="NCBI Taxonomy" id="109957"/>
    <lineage>
        <taxon>Eukaryota</taxon>
        <taxon>Fungi</taxon>
        <taxon>Fungi incertae sedis</taxon>
        <taxon>Chytridiomycota</taxon>
        <taxon>Chytridiomycota incertae sedis</taxon>
        <taxon>Chytridiomycetes</taxon>
        <taxon>Chytridiales</taxon>
        <taxon>Chytriomycetaceae</taxon>
        <taxon>Physocladia</taxon>
    </lineage>
</organism>
<dbReference type="InterPro" id="IPR023395">
    <property type="entry name" value="MCP_dom_sf"/>
</dbReference>